<evidence type="ECO:0000313" key="12">
    <source>
        <dbReference type="EMBL" id="TDW65744.1"/>
    </source>
</evidence>
<dbReference type="InterPro" id="IPR031157">
    <property type="entry name" value="G_TR_CS"/>
</dbReference>
<dbReference type="InterPro" id="IPR050055">
    <property type="entry name" value="EF-Tu_GTPase"/>
</dbReference>
<feature type="binding site" evidence="10">
    <location>
        <begin position="138"/>
        <end position="141"/>
    </location>
    <ligand>
        <name>GTP</name>
        <dbReference type="ChEBI" id="CHEBI:37565"/>
    </ligand>
</feature>
<dbReference type="InterPro" id="IPR041709">
    <property type="entry name" value="EF-Tu_GTP-bd"/>
</dbReference>
<evidence type="ECO:0000256" key="4">
    <source>
        <dbReference type="ARBA" id="ARBA00022768"/>
    </source>
</evidence>
<dbReference type="Pfam" id="PF03144">
    <property type="entry name" value="GTP_EFTU_D2"/>
    <property type="match status" value="1"/>
</dbReference>
<evidence type="ECO:0000256" key="7">
    <source>
        <dbReference type="ARBA" id="ARBA00022917"/>
    </source>
</evidence>
<dbReference type="InterPro" id="IPR005225">
    <property type="entry name" value="Small_GTP-bd"/>
</dbReference>
<dbReference type="EC" id="3.6.5.3" evidence="10"/>
<dbReference type="FunFam" id="2.40.30.10:FF:000001">
    <property type="entry name" value="Elongation factor Tu"/>
    <property type="match status" value="1"/>
</dbReference>
<dbReference type="Gene3D" id="3.40.50.300">
    <property type="entry name" value="P-loop containing nucleotide triphosphate hydrolases"/>
    <property type="match status" value="1"/>
</dbReference>
<dbReference type="PANTHER" id="PTHR43721:SF22">
    <property type="entry name" value="ELONGATION FACTOR TU, MITOCHONDRIAL"/>
    <property type="match status" value="1"/>
</dbReference>
<dbReference type="SUPFAM" id="SSF50465">
    <property type="entry name" value="EF-Tu/eEF-1alpha/eIF2-gamma C-terminal domain"/>
    <property type="match status" value="1"/>
</dbReference>
<dbReference type="InterPro" id="IPR000795">
    <property type="entry name" value="T_Tr_GTP-bd_dom"/>
</dbReference>
<evidence type="ECO:0000256" key="9">
    <source>
        <dbReference type="ARBA" id="ARBA00029554"/>
    </source>
</evidence>
<dbReference type="NCBIfam" id="NF000766">
    <property type="entry name" value="PRK00049.1"/>
    <property type="match status" value="1"/>
</dbReference>
<dbReference type="GO" id="GO:0003746">
    <property type="term" value="F:translation elongation factor activity"/>
    <property type="evidence" value="ECO:0007669"/>
    <property type="project" value="UniProtKB-UniRule"/>
</dbReference>
<keyword evidence="5 10" id="KW-0378">Hydrolase</keyword>
<evidence type="ECO:0000259" key="11">
    <source>
        <dbReference type="PROSITE" id="PS51722"/>
    </source>
</evidence>
<comment type="subunit">
    <text evidence="10">Monomer.</text>
</comment>
<dbReference type="SUPFAM" id="SSF50447">
    <property type="entry name" value="Translation proteins"/>
    <property type="match status" value="1"/>
</dbReference>
<evidence type="ECO:0000313" key="13">
    <source>
        <dbReference type="Proteomes" id="UP000295146"/>
    </source>
</evidence>
<dbReference type="EMBL" id="SODP01000003">
    <property type="protein sequence ID" value="TDW65744.1"/>
    <property type="molecule type" value="Genomic_DNA"/>
</dbReference>
<dbReference type="InterPro" id="IPR009000">
    <property type="entry name" value="Transl_B-barrel_sf"/>
</dbReference>
<feature type="binding site" evidence="10">
    <location>
        <begin position="19"/>
        <end position="26"/>
    </location>
    <ligand>
        <name>GTP</name>
        <dbReference type="ChEBI" id="CHEBI:37565"/>
    </ligand>
</feature>
<evidence type="ECO:0000256" key="6">
    <source>
        <dbReference type="ARBA" id="ARBA00022842"/>
    </source>
</evidence>
<dbReference type="GO" id="GO:0003924">
    <property type="term" value="F:GTPase activity"/>
    <property type="evidence" value="ECO:0007669"/>
    <property type="project" value="UniProtKB-UniRule"/>
</dbReference>
<dbReference type="NCBIfam" id="NF009373">
    <property type="entry name" value="PRK12736.1"/>
    <property type="match status" value="1"/>
</dbReference>
<dbReference type="GO" id="GO:0000287">
    <property type="term" value="F:magnesium ion binding"/>
    <property type="evidence" value="ECO:0007669"/>
    <property type="project" value="UniProtKB-UniRule"/>
</dbReference>
<keyword evidence="2 10" id="KW-0963">Cytoplasm</keyword>
<comment type="caution">
    <text evidence="12">The sequence shown here is derived from an EMBL/GenBank/DDBJ whole genome shotgun (WGS) entry which is preliminary data.</text>
</comment>
<keyword evidence="6 10" id="KW-0460">Magnesium</keyword>
<feature type="binding site" evidence="10">
    <location>
        <begin position="83"/>
        <end position="87"/>
    </location>
    <ligand>
        <name>GTP</name>
        <dbReference type="ChEBI" id="CHEBI:37565"/>
    </ligand>
</feature>
<keyword evidence="3 10" id="KW-0547">Nucleotide-binding</keyword>
<dbReference type="Pfam" id="PF00009">
    <property type="entry name" value="GTP_EFTU"/>
    <property type="match status" value="1"/>
</dbReference>
<dbReference type="PANTHER" id="PTHR43721">
    <property type="entry name" value="ELONGATION FACTOR TU-RELATED"/>
    <property type="match status" value="1"/>
</dbReference>
<dbReference type="SUPFAM" id="SSF52540">
    <property type="entry name" value="P-loop containing nucleoside triphosphate hydrolases"/>
    <property type="match status" value="1"/>
</dbReference>
<sequence length="397" mass="43805">MAKAKFERTKPHVNIGTIGHIDHGKTTLTAAITKVLHDKYPTLNEASAFDQIDKAPEERQRGITISIAHVEYQTEARHYAHVDCPGHADYIKNMITGAAQMDGAILVVAATDGPMPQTREHVLLARQVGVPAMVVALNKCDMVDDEEILELVELEVRELLSEQEFDGDNAPIVRVAAHPALQGDAKWGESIIELMDAVDSYIPQPEREIDKPFLMPVEDVFTITGRGTVITGRIERGVIKVNETVDIVGIRPEKQTTTVTGIEMFRKLLDEGQAGENVGLLLRGTKREDVERGMVVIKPGTTTPHTNFDASVYILSKEEGGRHTPFFQNYRPQFYFRTTDVTGVVTLPEGTEMVMPGDNTDMSVELIQPIAMEEGLKFAIREGGRTVGAGRVTKIVK</sequence>
<dbReference type="OrthoDB" id="9803139at2"/>
<comment type="function">
    <text evidence="10">GTP hydrolase that promotes the GTP-dependent binding of aminoacyl-tRNA to the A-site of ribosomes during protein biosynthesis.</text>
</comment>
<dbReference type="CDD" id="cd01884">
    <property type="entry name" value="EF_Tu"/>
    <property type="match status" value="1"/>
</dbReference>
<evidence type="ECO:0000256" key="2">
    <source>
        <dbReference type="ARBA" id="ARBA00022490"/>
    </source>
</evidence>
<feature type="binding site" evidence="10">
    <location>
        <position position="26"/>
    </location>
    <ligand>
        <name>Mg(2+)</name>
        <dbReference type="ChEBI" id="CHEBI:18420"/>
    </ligand>
</feature>
<evidence type="ECO:0000256" key="1">
    <source>
        <dbReference type="ARBA" id="ARBA00007249"/>
    </source>
</evidence>
<dbReference type="InterPro" id="IPR004541">
    <property type="entry name" value="Transl_elong_EFTu/EF1A_bac/org"/>
</dbReference>
<comment type="catalytic activity">
    <reaction evidence="10">
        <text>GTP + H2O = GDP + phosphate + H(+)</text>
        <dbReference type="Rhea" id="RHEA:19669"/>
        <dbReference type="ChEBI" id="CHEBI:15377"/>
        <dbReference type="ChEBI" id="CHEBI:15378"/>
        <dbReference type="ChEBI" id="CHEBI:37565"/>
        <dbReference type="ChEBI" id="CHEBI:43474"/>
        <dbReference type="ChEBI" id="CHEBI:58189"/>
        <dbReference type="EC" id="3.6.5.3"/>
    </reaction>
</comment>
<dbReference type="Proteomes" id="UP000295146">
    <property type="component" value="Unassembled WGS sequence"/>
</dbReference>
<keyword evidence="4 10" id="KW-0251">Elongation factor</keyword>
<comment type="similarity">
    <text evidence="1 10">Belongs to the TRAFAC class translation factor GTPase superfamily. Classic translation factor GTPase family. EF-Tu/EF-1A subfamily.</text>
</comment>
<dbReference type="InterPro" id="IPR004160">
    <property type="entry name" value="Transl_elong_EFTu/EF1A_C"/>
</dbReference>
<keyword evidence="8 10" id="KW-0342">GTP-binding</keyword>
<dbReference type="NCBIfam" id="NF009372">
    <property type="entry name" value="PRK12735.1"/>
    <property type="match status" value="1"/>
</dbReference>
<dbReference type="Pfam" id="PF03143">
    <property type="entry name" value="GTP_EFTU_D3"/>
    <property type="match status" value="1"/>
</dbReference>
<dbReference type="HAMAP" id="MF_00118_B">
    <property type="entry name" value="EF_Tu_B"/>
    <property type="match status" value="1"/>
</dbReference>
<dbReference type="Gene3D" id="2.40.30.10">
    <property type="entry name" value="Translation factors"/>
    <property type="match status" value="2"/>
</dbReference>
<gene>
    <name evidence="10" type="primary">tuf</name>
    <name evidence="12" type="ORF">EV653_5759</name>
</gene>
<evidence type="ECO:0000256" key="3">
    <source>
        <dbReference type="ARBA" id="ARBA00022741"/>
    </source>
</evidence>
<protein>
    <recommendedName>
        <fullName evidence="9 10">Elongation factor Tu</fullName>
        <shortName evidence="10">EF-Tu</shortName>
        <ecNumber evidence="10">3.6.5.3</ecNumber>
    </recommendedName>
</protein>
<dbReference type="InterPro" id="IPR033720">
    <property type="entry name" value="EFTU_2"/>
</dbReference>
<dbReference type="AlphaFoldDB" id="A0A4R8BVD4"/>
<evidence type="ECO:0000256" key="5">
    <source>
        <dbReference type="ARBA" id="ARBA00022801"/>
    </source>
</evidence>
<feature type="domain" description="Tr-type G" evidence="11">
    <location>
        <begin position="10"/>
        <end position="206"/>
    </location>
</feature>
<dbReference type="NCBIfam" id="TIGR00231">
    <property type="entry name" value="small_GTP"/>
    <property type="match status" value="1"/>
</dbReference>
<reference evidence="12 13" key="1">
    <citation type="submission" date="2019-03" db="EMBL/GenBank/DDBJ databases">
        <title>Genomic Encyclopedia of Type Strains, Phase III (KMG-III): the genomes of soil and plant-associated and newly described type strains.</title>
        <authorList>
            <person name="Whitman W."/>
        </authorList>
    </citation>
    <scope>NUCLEOTIDE SEQUENCE [LARGE SCALE GENOMIC DNA]</scope>
    <source>
        <strain evidence="12 13">VKM Ac-2573</strain>
    </source>
</reference>
<dbReference type="NCBIfam" id="TIGR00485">
    <property type="entry name" value="EF-Tu"/>
    <property type="match status" value="1"/>
</dbReference>
<dbReference type="GO" id="GO:0005829">
    <property type="term" value="C:cytosol"/>
    <property type="evidence" value="ECO:0007669"/>
    <property type="project" value="TreeGrafter"/>
</dbReference>
<name>A0A4R8BVD4_9ACTN</name>
<keyword evidence="10" id="KW-0479">Metal-binding</keyword>
<dbReference type="GO" id="GO:0005525">
    <property type="term" value="F:GTP binding"/>
    <property type="evidence" value="ECO:0007669"/>
    <property type="project" value="UniProtKB-UniRule"/>
</dbReference>
<dbReference type="PROSITE" id="PS00301">
    <property type="entry name" value="G_TR_1"/>
    <property type="match status" value="1"/>
</dbReference>
<dbReference type="CDD" id="cd03707">
    <property type="entry name" value="EFTU_III"/>
    <property type="match status" value="1"/>
</dbReference>
<dbReference type="FunFam" id="3.40.50.300:FF:000003">
    <property type="entry name" value="Elongation factor Tu"/>
    <property type="match status" value="1"/>
</dbReference>
<evidence type="ECO:0000256" key="8">
    <source>
        <dbReference type="ARBA" id="ARBA00023134"/>
    </source>
</evidence>
<comment type="subcellular location">
    <subcellularLocation>
        <location evidence="10">Cytoplasm</location>
    </subcellularLocation>
</comment>
<organism evidence="12 13">
    <name type="scientific">Kribbella pratensis</name>
    <dbReference type="NCBI Taxonomy" id="2512112"/>
    <lineage>
        <taxon>Bacteria</taxon>
        <taxon>Bacillati</taxon>
        <taxon>Actinomycetota</taxon>
        <taxon>Actinomycetes</taxon>
        <taxon>Propionibacteriales</taxon>
        <taxon>Kribbellaceae</taxon>
        <taxon>Kribbella</taxon>
    </lineage>
</organism>
<proteinExistence type="inferred from homology"/>
<dbReference type="RefSeq" id="WP_134107166.1">
    <property type="nucleotide sequence ID" value="NZ_SODP01000003.1"/>
</dbReference>
<accession>A0A4R8BVD4</accession>
<keyword evidence="7 10" id="KW-0648">Protein biosynthesis</keyword>
<dbReference type="PRINTS" id="PR00315">
    <property type="entry name" value="ELONGATNFCT"/>
</dbReference>
<dbReference type="CDD" id="cd03697">
    <property type="entry name" value="EFTU_II"/>
    <property type="match status" value="1"/>
</dbReference>
<dbReference type="PROSITE" id="PS51722">
    <property type="entry name" value="G_TR_2"/>
    <property type="match status" value="1"/>
</dbReference>
<dbReference type="InterPro" id="IPR009001">
    <property type="entry name" value="Transl_elong_EF1A/Init_IF2_C"/>
</dbReference>
<dbReference type="InterPro" id="IPR027417">
    <property type="entry name" value="P-loop_NTPase"/>
</dbReference>
<evidence type="ECO:0000256" key="10">
    <source>
        <dbReference type="HAMAP-Rule" id="MF_00118"/>
    </source>
</evidence>
<keyword evidence="13" id="KW-1185">Reference proteome</keyword>
<dbReference type="InterPro" id="IPR004161">
    <property type="entry name" value="EFTu-like_2"/>
</dbReference>